<comment type="caution">
    <text evidence="14">The sequence shown here is derived from an EMBL/GenBank/DDBJ whole genome shotgun (WGS) entry which is preliminary data.</text>
</comment>
<comment type="subcellular location">
    <subcellularLocation>
        <location evidence="1">Cytoplasm</location>
    </subcellularLocation>
</comment>
<dbReference type="Proteomes" id="UP000434409">
    <property type="component" value="Unassembled WGS sequence"/>
</dbReference>
<dbReference type="InterPro" id="IPR051552">
    <property type="entry name" value="HptR"/>
</dbReference>
<evidence type="ECO:0000256" key="8">
    <source>
        <dbReference type="ARBA" id="ARBA00023163"/>
    </source>
</evidence>
<dbReference type="Pfam" id="PF12833">
    <property type="entry name" value="HTH_18"/>
    <property type="match status" value="1"/>
</dbReference>
<dbReference type="SUPFAM" id="SSF46689">
    <property type="entry name" value="Homeodomain-like"/>
    <property type="match status" value="1"/>
</dbReference>
<dbReference type="PROSITE" id="PS01124">
    <property type="entry name" value="HTH_ARAC_FAMILY_2"/>
    <property type="match status" value="1"/>
</dbReference>
<dbReference type="InterPro" id="IPR018060">
    <property type="entry name" value="HTH_AraC"/>
</dbReference>
<dbReference type="InterPro" id="IPR011006">
    <property type="entry name" value="CheY-like_superfamily"/>
</dbReference>
<reference evidence="14 15" key="1">
    <citation type="submission" date="2019-08" db="EMBL/GenBank/DDBJ databases">
        <title>In-depth cultivation of the pig gut microbiome towards novel bacterial diversity and tailored functional studies.</title>
        <authorList>
            <person name="Wylensek D."/>
            <person name="Hitch T.C.A."/>
            <person name="Clavel T."/>
        </authorList>
    </citation>
    <scope>NUCLEOTIDE SEQUENCE [LARGE SCALE GENOMIC DNA]</scope>
    <source>
        <strain evidence="14 15">68-1-5</strain>
    </source>
</reference>
<keyword evidence="7" id="KW-0238">DNA-binding</keyword>
<keyword evidence="6" id="KW-0805">Transcription regulation</keyword>
<dbReference type="CDD" id="cd17536">
    <property type="entry name" value="REC_YesN-like"/>
    <property type="match status" value="1"/>
</dbReference>
<dbReference type="SUPFAM" id="SSF52172">
    <property type="entry name" value="CheY-like"/>
    <property type="match status" value="1"/>
</dbReference>
<evidence type="ECO:0000256" key="11">
    <source>
        <dbReference type="SAM" id="Coils"/>
    </source>
</evidence>
<feature type="domain" description="Response regulatory" evidence="13">
    <location>
        <begin position="3"/>
        <end position="120"/>
    </location>
</feature>
<name>A0A6N7V0W2_9FIRM</name>
<evidence type="ECO:0000256" key="10">
    <source>
        <dbReference type="PROSITE-ProRule" id="PRU00169"/>
    </source>
</evidence>
<evidence type="ECO:0000256" key="4">
    <source>
        <dbReference type="ARBA" id="ARBA00022553"/>
    </source>
</evidence>
<dbReference type="PROSITE" id="PS50110">
    <property type="entry name" value="RESPONSE_REGULATORY"/>
    <property type="match status" value="1"/>
</dbReference>
<dbReference type="PANTHER" id="PTHR42713:SF3">
    <property type="entry name" value="TRANSCRIPTIONAL REGULATORY PROTEIN HPTR"/>
    <property type="match status" value="1"/>
</dbReference>
<evidence type="ECO:0000256" key="7">
    <source>
        <dbReference type="ARBA" id="ARBA00023125"/>
    </source>
</evidence>
<feature type="coiled-coil region" evidence="11">
    <location>
        <begin position="109"/>
        <end position="143"/>
    </location>
</feature>
<keyword evidence="4 10" id="KW-0597">Phosphoprotein</keyword>
<evidence type="ECO:0000256" key="5">
    <source>
        <dbReference type="ARBA" id="ARBA00023012"/>
    </source>
</evidence>
<evidence type="ECO:0000256" key="2">
    <source>
        <dbReference type="ARBA" id="ARBA00018672"/>
    </source>
</evidence>
<organism evidence="14 15">
    <name type="scientific">Suipraeoptans intestinalis</name>
    <dbReference type="NCBI Taxonomy" id="2606628"/>
    <lineage>
        <taxon>Bacteria</taxon>
        <taxon>Bacillati</taxon>
        <taxon>Bacillota</taxon>
        <taxon>Clostridia</taxon>
        <taxon>Lachnospirales</taxon>
        <taxon>Lachnospiraceae</taxon>
        <taxon>Suipraeoptans</taxon>
    </lineage>
</organism>
<keyword evidence="5" id="KW-0902">Two-component regulatory system</keyword>
<gene>
    <name evidence="14" type="ORF">FYJ34_04240</name>
</gene>
<accession>A0A6N7V0W2</accession>
<protein>
    <recommendedName>
        <fullName evidence="2">Stage 0 sporulation protein A homolog</fullName>
    </recommendedName>
</protein>
<keyword evidence="11" id="KW-0175">Coiled coil</keyword>
<dbReference type="InterPro" id="IPR009057">
    <property type="entry name" value="Homeodomain-like_sf"/>
</dbReference>
<keyword evidence="3" id="KW-0963">Cytoplasm</keyword>
<evidence type="ECO:0000256" key="6">
    <source>
        <dbReference type="ARBA" id="ARBA00023015"/>
    </source>
</evidence>
<proteinExistence type="predicted"/>
<feature type="modified residue" description="4-aspartylphosphate" evidence="10">
    <location>
        <position position="55"/>
    </location>
</feature>
<dbReference type="GO" id="GO:0003700">
    <property type="term" value="F:DNA-binding transcription factor activity"/>
    <property type="evidence" value="ECO:0007669"/>
    <property type="project" value="InterPro"/>
</dbReference>
<dbReference type="PRINTS" id="PR00032">
    <property type="entry name" value="HTHARAC"/>
</dbReference>
<keyword evidence="15" id="KW-1185">Reference proteome</keyword>
<comment type="function">
    <text evidence="9">May play the central regulatory role in sporulation. It may be an element of the effector pathway responsible for the activation of sporulation genes in response to nutritional stress. Spo0A may act in concert with spo0H (a sigma factor) to control the expression of some genes that are critical to the sporulation process.</text>
</comment>
<dbReference type="AlphaFoldDB" id="A0A6N7V0W2"/>
<evidence type="ECO:0000313" key="14">
    <source>
        <dbReference type="EMBL" id="MSR93496.1"/>
    </source>
</evidence>
<evidence type="ECO:0000313" key="15">
    <source>
        <dbReference type="Proteomes" id="UP000434409"/>
    </source>
</evidence>
<dbReference type="InterPro" id="IPR001789">
    <property type="entry name" value="Sig_transdc_resp-reg_receiver"/>
</dbReference>
<dbReference type="PANTHER" id="PTHR42713">
    <property type="entry name" value="HISTIDINE KINASE-RELATED"/>
    <property type="match status" value="1"/>
</dbReference>
<dbReference type="SMART" id="SM00448">
    <property type="entry name" value="REC"/>
    <property type="match status" value="1"/>
</dbReference>
<dbReference type="Gene3D" id="3.40.50.2300">
    <property type="match status" value="1"/>
</dbReference>
<evidence type="ECO:0000259" key="12">
    <source>
        <dbReference type="PROSITE" id="PS01124"/>
    </source>
</evidence>
<dbReference type="GO" id="GO:0005737">
    <property type="term" value="C:cytoplasm"/>
    <property type="evidence" value="ECO:0007669"/>
    <property type="project" value="UniProtKB-SubCell"/>
</dbReference>
<dbReference type="GO" id="GO:0043565">
    <property type="term" value="F:sequence-specific DNA binding"/>
    <property type="evidence" value="ECO:0007669"/>
    <property type="project" value="InterPro"/>
</dbReference>
<dbReference type="Gene3D" id="1.10.10.60">
    <property type="entry name" value="Homeodomain-like"/>
    <property type="match status" value="2"/>
</dbReference>
<keyword evidence="8" id="KW-0804">Transcription</keyword>
<feature type="domain" description="HTH araC/xylS-type" evidence="12">
    <location>
        <begin position="427"/>
        <end position="526"/>
    </location>
</feature>
<sequence>MYKAILVDDEILIREAIRDNIDWESLGFVLKRTCENGKQAIEAIEEEQPDLVLTDICMPFADGLEVSRYVYEHCPHCKVVIISGYDNFDYAQQAIRYQVMKYVLKPVTAQELKKLLTETKEELDKEKEQEEQLEKIRAVYERNKPYFRERLLNQMIRGKKLGKTGERQQKEYGIAFSGEYFSVIQICFAHPEDCDDLKLFILFNITEELVQQEAGCIAFLDMGNTATLILSGESEYHLEKRIQEVGNHILSVLTSHIRQPLLMVVGKSVTDPEDLSVSYDNVQKAKEYGFLFEDNSIVFGKELTGFYRQRISGENDWAAQLIPIIKRNEKAELQKEVRSCFDDIRTEMMTRTRAAIYLQSILMKLLFFVEEAGIRPEVRGDWEKKCLEEAFYRGNLDEMEGFLYTFCEEIAQELSAERDDLGRNMAVCAMEFIQKNYKDSSLSLQQVCKFLAISTSYFSTLFKNQTGKTFVEALTDCRIEAAKELLSTTQMKSYEVAEAVGYSDAHYFSSIFKKNVGMTPKEYARKRSKV</sequence>
<dbReference type="SMART" id="SM00342">
    <property type="entry name" value="HTH_ARAC"/>
    <property type="match status" value="1"/>
</dbReference>
<evidence type="ECO:0000259" key="13">
    <source>
        <dbReference type="PROSITE" id="PS50110"/>
    </source>
</evidence>
<evidence type="ECO:0000256" key="1">
    <source>
        <dbReference type="ARBA" id="ARBA00004496"/>
    </source>
</evidence>
<evidence type="ECO:0000256" key="3">
    <source>
        <dbReference type="ARBA" id="ARBA00022490"/>
    </source>
</evidence>
<dbReference type="GO" id="GO:0000160">
    <property type="term" value="P:phosphorelay signal transduction system"/>
    <property type="evidence" value="ECO:0007669"/>
    <property type="project" value="UniProtKB-KW"/>
</dbReference>
<evidence type="ECO:0000256" key="9">
    <source>
        <dbReference type="ARBA" id="ARBA00024867"/>
    </source>
</evidence>
<dbReference type="InterPro" id="IPR020449">
    <property type="entry name" value="Tscrpt_reg_AraC-type_HTH"/>
</dbReference>
<dbReference type="Pfam" id="PF00072">
    <property type="entry name" value="Response_reg"/>
    <property type="match status" value="1"/>
</dbReference>
<dbReference type="EMBL" id="VULY01000018">
    <property type="protein sequence ID" value="MSR93496.1"/>
    <property type="molecule type" value="Genomic_DNA"/>
</dbReference>